<organism evidence="9 10">
    <name type="scientific">Fictibacillus barbaricus</name>
    <dbReference type="NCBI Taxonomy" id="182136"/>
    <lineage>
        <taxon>Bacteria</taxon>
        <taxon>Bacillati</taxon>
        <taxon>Bacillota</taxon>
        <taxon>Bacilli</taxon>
        <taxon>Bacillales</taxon>
        <taxon>Fictibacillaceae</taxon>
        <taxon>Fictibacillus</taxon>
    </lineage>
</organism>
<name>A0ABS2ZA57_9BACL</name>
<dbReference type="PANTHER" id="PTHR30509:SF9">
    <property type="entry name" value="MULTIDRUG RESISTANCE PROTEIN MDTO"/>
    <property type="match status" value="1"/>
</dbReference>
<proteinExistence type="inferred from homology"/>
<evidence type="ECO:0000256" key="5">
    <source>
        <dbReference type="ARBA" id="ARBA00023136"/>
    </source>
</evidence>
<comment type="subcellular location">
    <subcellularLocation>
        <location evidence="1">Cell membrane</location>
        <topology evidence="1">Multi-pass membrane protein</topology>
    </subcellularLocation>
</comment>
<dbReference type="InterPro" id="IPR049453">
    <property type="entry name" value="Memb_transporter_dom"/>
</dbReference>
<dbReference type="Proteomes" id="UP001319060">
    <property type="component" value="Unassembled WGS sequence"/>
</dbReference>
<evidence type="ECO:0000256" key="4">
    <source>
        <dbReference type="ARBA" id="ARBA00022989"/>
    </source>
</evidence>
<keyword evidence="4 7" id="KW-1133">Transmembrane helix</keyword>
<comment type="similarity">
    <text evidence="6">Belongs to the YccS/YhfK family.</text>
</comment>
<feature type="transmembrane region" description="Helical" evidence="7">
    <location>
        <begin position="31"/>
        <end position="49"/>
    </location>
</feature>
<keyword evidence="3 7" id="KW-0812">Transmembrane</keyword>
<comment type="caution">
    <text evidence="9">The sequence shown here is derived from an EMBL/GenBank/DDBJ whole genome shotgun (WGS) entry which is preliminary data.</text>
</comment>
<feature type="transmembrane region" description="Helical" evidence="7">
    <location>
        <begin position="154"/>
        <end position="173"/>
    </location>
</feature>
<evidence type="ECO:0000256" key="2">
    <source>
        <dbReference type="ARBA" id="ARBA00022475"/>
    </source>
</evidence>
<reference evidence="9 10" key="1">
    <citation type="submission" date="2021-01" db="EMBL/GenBank/DDBJ databases">
        <title>Genome Sequencing of Type Strains.</title>
        <authorList>
            <person name="Lemaire J.F."/>
            <person name="Inderbitzin P."/>
            <person name="Collins S.B."/>
            <person name="Wespe N."/>
            <person name="Knight-Connoni V."/>
        </authorList>
    </citation>
    <scope>NUCLEOTIDE SEQUENCE [LARGE SCALE GENOMIC DNA]</scope>
    <source>
        <strain evidence="9 10">DSM 14730</strain>
    </source>
</reference>
<keyword evidence="5 7" id="KW-0472">Membrane</keyword>
<evidence type="ECO:0000259" key="8">
    <source>
        <dbReference type="Pfam" id="PF13515"/>
    </source>
</evidence>
<evidence type="ECO:0000256" key="3">
    <source>
        <dbReference type="ARBA" id="ARBA00022692"/>
    </source>
</evidence>
<evidence type="ECO:0000313" key="10">
    <source>
        <dbReference type="Proteomes" id="UP001319060"/>
    </source>
</evidence>
<feature type="transmembrane region" description="Helical" evidence="7">
    <location>
        <begin position="55"/>
        <end position="72"/>
    </location>
</feature>
<feature type="transmembrane region" description="Helical" evidence="7">
    <location>
        <begin position="338"/>
        <end position="360"/>
    </location>
</feature>
<feature type="transmembrane region" description="Helical" evidence="7">
    <location>
        <begin position="366"/>
        <end position="385"/>
    </location>
</feature>
<evidence type="ECO:0000256" key="6">
    <source>
        <dbReference type="ARBA" id="ARBA00043993"/>
    </source>
</evidence>
<dbReference type="EMBL" id="JAFHKS010000042">
    <property type="protein sequence ID" value="MBN3545069.1"/>
    <property type="molecule type" value="Genomic_DNA"/>
</dbReference>
<protein>
    <submittedName>
        <fullName evidence="9">FUSC family protein</fullName>
    </submittedName>
</protein>
<gene>
    <name evidence="9" type="ORF">JYA64_07175</name>
</gene>
<feature type="transmembrane region" description="Helical" evidence="7">
    <location>
        <begin position="415"/>
        <end position="441"/>
    </location>
</feature>
<accession>A0ABS2ZA57</accession>
<evidence type="ECO:0000256" key="1">
    <source>
        <dbReference type="ARBA" id="ARBA00004651"/>
    </source>
</evidence>
<keyword evidence="2" id="KW-1003">Cell membrane</keyword>
<feature type="domain" description="Integral membrane bound transporter" evidence="8">
    <location>
        <begin position="352"/>
        <end position="455"/>
    </location>
</feature>
<dbReference type="PANTHER" id="PTHR30509">
    <property type="entry name" value="P-HYDROXYBENZOIC ACID EFFLUX PUMP SUBUNIT-RELATED"/>
    <property type="match status" value="1"/>
</dbReference>
<keyword evidence="10" id="KW-1185">Reference proteome</keyword>
<feature type="transmembrane region" description="Helical" evidence="7">
    <location>
        <begin position="392"/>
        <end position="409"/>
    </location>
</feature>
<dbReference type="RefSeq" id="WP_205724002.1">
    <property type="nucleotide sequence ID" value="NZ_BMCE01000002.1"/>
</dbReference>
<sequence length="481" mass="52926">MNKLTQPEPVFLPLLKQAFVLNKSSFPWSKSLLAGLCSALPVVIGLLFGSLQYGLLAGIGGFTYLYVFHIPYAQRAKKLFFAFTGIAAAVGLGTLLATYPLASALMVGLIGMTVTFIFGALKITGPAAIFFVLVFLLSTGMPIDPGLAPLRVGLVLLGGIFSWCVAMAGFLFNPHGPETAAVKKAYAELADFLEAVGTDRFSEQRHRFVSVLNTAEDTLLAGYIPWRKIDHYKRLILLIHQAYDLYSDILEHVHEQDQPLPKKLSKMARVISDAIDPKGVKAVNKAELPESNNTHVQQLAQKLDRCVRIQKEPVVQDIKITKPSLLTVFAGAFDKHSIVFLTSVRFGIVLTLAAIIAISFDFNRSYWIPLSCAAVMSGATIIATFHRAIQRSAGTILGILIASSILFFQPESYMIPLLIFLFTFLTELAIVFNYAVAALFITPNALLLAESTTQMHTSLFLHQHVWSMYSSEVRSDYSEPF</sequence>
<dbReference type="Pfam" id="PF13515">
    <property type="entry name" value="FUSC_2"/>
    <property type="match status" value="1"/>
</dbReference>
<evidence type="ECO:0000256" key="7">
    <source>
        <dbReference type="SAM" id="Phobius"/>
    </source>
</evidence>
<evidence type="ECO:0000313" key="9">
    <source>
        <dbReference type="EMBL" id="MBN3545069.1"/>
    </source>
</evidence>
<feature type="transmembrane region" description="Helical" evidence="7">
    <location>
        <begin position="79"/>
        <end position="97"/>
    </location>
</feature>